<dbReference type="EMBL" id="ML208562">
    <property type="protein sequence ID" value="TFK62760.1"/>
    <property type="molecule type" value="Genomic_DNA"/>
</dbReference>
<name>A0ACD3AAR3_9AGAR</name>
<organism evidence="1 2">
    <name type="scientific">Pluteus cervinus</name>
    <dbReference type="NCBI Taxonomy" id="181527"/>
    <lineage>
        <taxon>Eukaryota</taxon>
        <taxon>Fungi</taxon>
        <taxon>Dikarya</taxon>
        <taxon>Basidiomycota</taxon>
        <taxon>Agaricomycotina</taxon>
        <taxon>Agaricomycetes</taxon>
        <taxon>Agaricomycetidae</taxon>
        <taxon>Agaricales</taxon>
        <taxon>Pluteineae</taxon>
        <taxon>Pluteaceae</taxon>
        <taxon>Pluteus</taxon>
    </lineage>
</organism>
<protein>
    <submittedName>
        <fullName evidence="1">NAD(P)-binding protein</fullName>
    </submittedName>
</protein>
<proteinExistence type="predicted"/>
<sequence length="337" mass="36896">MSKGLVLVTGTNGYLGSHIVDLLLKEGWAVRAISRPGRSQAVKDTFITAGDKLQTIEVQDIVDGDLSEAVKGVDAIIHTVTPGFGDSPADMLHVNIDGTLNLFKAGIAAGVKKLIYTSSIVALFNADWAAAYKTDLIDETFWPDITREQFDPINTSLTVAYMHSKTLAEKAFWELADEHKDVDFSALLPPLIFGARPPNAPKPTSRPGLSTATFIYHLIDRENTYPPEPVGSYVHVKDIAKAHVAALSVGPLPDGRRKRFIVAAPKSFTWSEASEIIRSERPELAARTVPKGTELLTQTSAPFDTSLAAKYLGLEEYIGFKETLLDTVDYLVEWEKK</sequence>
<reference evidence="1 2" key="1">
    <citation type="journal article" date="2019" name="Nat. Ecol. Evol.">
        <title>Megaphylogeny resolves global patterns of mushroom evolution.</title>
        <authorList>
            <person name="Varga T."/>
            <person name="Krizsan K."/>
            <person name="Foldi C."/>
            <person name="Dima B."/>
            <person name="Sanchez-Garcia M."/>
            <person name="Sanchez-Ramirez S."/>
            <person name="Szollosi G.J."/>
            <person name="Szarkandi J.G."/>
            <person name="Papp V."/>
            <person name="Albert L."/>
            <person name="Andreopoulos W."/>
            <person name="Angelini C."/>
            <person name="Antonin V."/>
            <person name="Barry K.W."/>
            <person name="Bougher N.L."/>
            <person name="Buchanan P."/>
            <person name="Buyck B."/>
            <person name="Bense V."/>
            <person name="Catcheside P."/>
            <person name="Chovatia M."/>
            <person name="Cooper J."/>
            <person name="Damon W."/>
            <person name="Desjardin D."/>
            <person name="Finy P."/>
            <person name="Geml J."/>
            <person name="Haridas S."/>
            <person name="Hughes K."/>
            <person name="Justo A."/>
            <person name="Karasinski D."/>
            <person name="Kautmanova I."/>
            <person name="Kiss B."/>
            <person name="Kocsube S."/>
            <person name="Kotiranta H."/>
            <person name="LaButti K.M."/>
            <person name="Lechner B.E."/>
            <person name="Liimatainen K."/>
            <person name="Lipzen A."/>
            <person name="Lukacs Z."/>
            <person name="Mihaltcheva S."/>
            <person name="Morgado L.N."/>
            <person name="Niskanen T."/>
            <person name="Noordeloos M.E."/>
            <person name="Ohm R.A."/>
            <person name="Ortiz-Santana B."/>
            <person name="Ovrebo C."/>
            <person name="Racz N."/>
            <person name="Riley R."/>
            <person name="Savchenko A."/>
            <person name="Shiryaev A."/>
            <person name="Soop K."/>
            <person name="Spirin V."/>
            <person name="Szebenyi C."/>
            <person name="Tomsovsky M."/>
            <person name="Tulloss R.E."/>
            <person name="Uehling J."/>
            <person name="Grigoriev I.V."/>
            <person name="Vagvolgyi C."/>
            <person name="Papp T."/>
            <person name="Martin F.M."/>
            <person name="Miettinen O."/>
            <person name="Hibbett D.S."/>
            <person name="Nagy L.G."/>
        </authorList>
    </citation>
    <scope>NUCLEOTIDE SEQUENCE [LARGE SCALE GENOMIC DNA]</scope>
    <source>
        <strain evidence="1 2">NL-1719</strain>
    </source>
</reference>
<evidence type="ECO:0000313" key="1">
    <source>
        <dbReference type="EMBL" id="TFK62760.1"/>
    </source>
</evidence>
<keyword evidence="2" id="KW-1185">Reference proteome</keyword>
<evidence type="ECO:0000313" key="2">
    <source>
        <dbReference type="Proteomes" id="UP000308600"/>
    </source>
</evidence>
<gene>
    <name evidence="1" type="ORF">BDN72DRAFT_902987</name>
</gene>
<dbReference type="Proteomes" id="UP000308600">
    <property type="component" value="Unassembled WGS sequence"/>
</dbReference>
<accession>A0ACD3AAR3</accession>